<evidence type="ECO:0000256" key="8">
    <source>
        <dbReference type="ARBA" id="ARBA00023014"/>
    </source>
</evidence>
<evidence type="ECO:0000256" key="2">
    <source>
        <dbReference type="ARBA" id="ARBA00019403"/>
    </source>
</evidence>
<protein>
    <recommendedName>
        <fullName evidence="2">Type-4 uracil-DNA glycosylase</fullName>
    </recommendedName>
</protein>
<dbReference type="Pfam" id="PF13566">
    <property type="entry name" value="DUF4130"/>
    <property type="match status" value="1"/>
</dbReference>
<sequence>MRAVSLARPDDAAGWRSAARALAQAGVPASDVGWTVAGEGGDLFAEEALPAPTANSRLTVPKPFLGLVDAVICHSDPERFALLYAMLLKLQDNRRALEDRADPLLKRLEVMRKAVGRDIHKMRAFVRFREVEGHDGSERFAAWFEPDHHIVRANAPFFQRRFAAMTWSILTPELCAHWDGAGLSFSEGAVKADAPGGDPVEETWKTYYASIFNPARVKVKAMTAEMPRKYWKNMPETALVPGLIAGARERELAMVERSRQALPAEPRPREAADMAMTKIGSWEQLAEEAQRRHGEEQGNAGTQLVFGEGRRDADLMFVGEQPGDQEDRAGRPFVGPAGQLFDQALGRAGIDRAETYVTNAVKRFKFEQRGKRRIHSKPGAQEIEAYRWWIEAERGLVAPDLTVALGATAARALLGKTVTISKTRGTALELPGGGRGLVTVHPSYLLRIPDKGKADEEMHRFVEDLETARKLAA</sequence>
<evidence type="ECO:0000256" key="1">
    <source>
        <dbReference type="ARBA" id="ARBA00006521"/>
    </source>
</evidence>
<dbReference type="InterPro" id="IPR051536">
    <property type="entry name" value="UDG_Type-4/5"/>
</dbReference>
<dbReference type="SMART" id="SM00987">
    <property type="entry name" value="UreE_C"/>
    <property type="match status" value="1"/>
</dbReference>
<evidence type="ECO:0000256" key="6">
    <source>
        <dbReference type="ARBA" id="ARBA00022801"/>
    </source>
</evidence>
<dbReference type="InterPro" id="IPR005122">
    <property type="entry name" value="Uracil-DNA_glycosylase-like"/>
</dbReference>
<accession>A0A219B6R0</accession>
<dbReference type="Proteomes" id="UP000198462">
    <property type="component" value="Unassembled WGS sequence"/>
</dbReference>
<dbReference type="PANTHER" id="PTHR33693">
    <property type="entry name" value="TYPE-5 URACIL-DNA GLYCOSYLASE"/>
    <property type="match status" value="1"/>
</dbReference>
<reference evidence="12" key="1">
    <citation type="submission" date="2017-05" db="EMBL/GenBank/DDBJ databases">
        <authorList>
            <person name="Lin X."/>
        </authorList>
    </citation>
    <scope>NUCLEOTIDE SEQUENCE [LARGE SCALE GENOMIC DNA]</scope>
    <source>
        <strain evidence="12">JLT2012</strain>
    </source>
</reference>
<evidence type="ECO:0000313" key="12">
    <source>
        <dbReference type="Proteomes" id="UP000198462"/>
    </source>
</evidence>
<dbReference type="OrthoDB" id="5290748at2"/>
<dbReference type="PANTHER" id="PTHR33693:SF9">
    <property type="entry name" value="TYPE-4 URACIL-DNA GLYCOSYLASE"/>
    <property type="match status" value="1"/>
</dbReference>
<dbReference type="EMBL" id="NFZT01000001">
    <property type="protein sequence ID" value="OWV33479.1"/>
    <property type="molecule type" value="Genomic_DNA"/>
</dbReference>
<comment type="caution">
    <text evidence="11">The sequence shown here is derived from an EMBL/GenBank/DDBJ whole genome shotgun (WGS) entry which is preliminary data.</text>
</comment>
<dbReference type="AlphaFoldDB" id="A0A219B6R0"/>
<dbReference type="GO" id="GO:0097506">
    <property type="term" value="F:deaminated base DNA N-glycosylase activity"/>
    <property type="evidence" value="ECO:0007669"/>
    <property type="project" value="UniProtKB-ARBA"/>
</dbReference>
<dbReference type="GO" id="GO:0046872">
    <property type="term" value="F:metal ion binding"/>
    <property type="evidence" value="ECO:0007669"/>
    <property type="project" value="UniProtKB-KW"/>
</dbReference>
<dbReference type="GO" id="GO:0006281">
    <property type="term" value="P:DNA repair"/>
    <property type="evidence" value="ECO:0007669"/>
    <property type="project" value="UniProtKB-KW"/>
</dbReference>
<dbReference type="InterPro" id="IPR036895">
    <property type="entry name" value="Uracil-DNA_glycosylase-like_sf"/>
</dbReference>
<evidence type="ECO:0000313" key="11">
    <source>
        <dbReference type="EMBL" id="OWV33479.1"/>
    </source>
</evidence>
<dbReference type="RefSeq" id="WP_088712254.1">
    <property type="nucleotide sequence ID" value="NZ_NFZT01000001.1"/>
</dbReference>
<dbReference type="GO" id="GO:0051539">
    <property type="term" value="F:4 iron, 4 sulfur cluster binding"/>
    <property type="evidence" value="ECO:0007669"/>
    <property type="project" value="UniProtKB-KW"/>
</dbReference>
<keyword evidence="12" id="KW-1185">Reference proteome</keyword>
<keyword evidence="4" id="KW-0479">Metal-binding</keyword>
<dbReference type="NCBIfam" id="TIGR03915">
    <property type="entry name" value="SAM_7_link_chp"/>
    <property type="match status" value="1"/>
</dbReference>
<evidence type="ECO:0000256" key="9">
    <source>
        <dbReference type="ARBA" id="ARBA00023204"/>
    </source>
</evidence>
<name>A0A219B6R0_9SPHN</name>
<dbReference type="InterPro" id="IPR025404">
    <property type="entry name" value="DUF4130"/>
</dbReference>
<gene>
    <name evidence="11" type="ORF">B5C34_08410</name>
</gene>
<dbReference type="Gene3D" id="3.40.470.10">
    <property type="entry name" value="Uracil-DNA glycosylase-like domain"/>
    <property type="match status" value="1"/>
</dbReference>
<dbReference type="InterPro" id="IPR005273">
    <property type="entry name" value="Ura-DNA_glyco_family4"/>
</dbReference>
<evidence type="ECO:0000256" key="4">
    <source>
        <dbReference type="ARBA" id="ARBA00022723"/>
    </source>
</evidence>
<evidence type="ECO:0000256" key="3">
    <source>
        <dbReference type="ARBA" id="ARBA00022485"/>
    </source>
</evidence>
<keyword evidence="7" id="KW-0408">Iron</keyword>
<proteinExistence type="inferred from homology"/>
<keyword evidence="9" id="KW-0234">DNA repair</keyword>
<keyword evidence="5" id="KW-0227">DNA damage</keyword>
<dbReference type="Pfam" id="PF03167">
    <property type="entry name" value="UDG"/>
    <property type="match status" value="1"/>
</dbReference>
<dbReference type="CDD" id="cd10030">
    <property type="entry name" value="UDG-F4_TTUDGA_SPO1dp_like"/>
    <property type="match status" value="1"/>
</dbReference>
<feature type="domain" description="Uracil-DNA glycosylase-like" evidence="10">
    <location>
        <begin position="306"/>
        <end position="466"/>
    </location>
</feature>
<dbReference type="NCBIfam" id="TIGR03914">
    <property type="entry name" value="UDG_fam_dom"/>
    <property type="match status" value="1"/>
</dbReference>
<dbReference type="InterPro" id="IPR023875">
    <property type="entry name" value="DNA_repair_put"/>
</dbReference>
<keyword evidence="6" id="KW-0378">Hydrolase</keyword>
<comment type="similarity">
    <text evidence="1">Belongs to the uracil-DNA glycosylase (UDG) superfamily. Type 4 (UDGa) family.</text>
</comment>
<evidence type="ECO:0000259" key="10">
    <source>
        <dbReference type="SMART" id="SM00986"/>
    </source>
</evidence>
<evidence type="ECO:0000256" key="5">
    <source>
        <dbReference type="ARBA" id="ARBA00022763"/>
    </source>
</evidence>
<evidence type="ECO:0000256" key="7">
    <source>
        <dbReference type="ARBA" id="ARBA00023004"/>
    </source>
</evidence>
<dbReference type="SMART" id="SM00986">
    <property type="entry name" value="UDG"/>
    <property type="match status" value="1"/>
</dbReference>
<dbReference type="SUPFAM" id="SSF52141">
    <property type="entry name" value="Uracil-DNA glycosylase-like"/>
    <property type="match status" value="1"/>
</dbReference>
<keyword evidence="8" id="KW-0411">Iron-sulfur</keyword>
<keyword evidence="3" id="KW-0004">4Fe-4S</keyword>
<organism evidence="11 12">
    <name type="scientific">Pacificimonas flava</name>
    <dbReference type="NCBI Taxonomy" id="1234595"/>
    <lineage>
        <taxon>Bacteria</taxon>
        <taxon>Pseudomonadati</taxon>
        <taxon>Pseudomonadota</taxon>
        <taxon>Alphaproteobacteria</taxon>
        <taxon>Sphingomonadales</taxon>
        <taxon>Sphingosinicellaceae</taxon>
        <taxon>Pacificimonas</taxon>
    </lineage>
</organism>